<accession>A0A0F9JMP0</accession>
<proteinExistence type="predicted"/>
<name>A0A0F9JMP0_9ZZZZ</name>
<gene>
    <name evidence="1" type="ORF">LCGC14_1738560</name>
</gene>
<comment type="caution">
    <text evidence="1">The sequence shown here is derived from an EMBL/GenBank/DDBJ whole genome shotgun (WGS) entry which is preliminary data.</text>
</comment>
<dbReference type="EMBL" id="LAZR01015873">
    <property type="protein sequence ID" value="KKM06976.1"/>
    <property type="molecule type" value="Genomic_DNA"/>
</dbReference>
<protein>
    <submittedName>
        <fullName evidence="1">Uncharacterized protein</fullName>
    </submittedName>
</protein>
<dbReference type="AlphaFoldDB" id="A0A0F9JMP0"/>
<evidence type="ECO:0000313" key="1">
    <source>
        <dbReference type="EMBL" id="KKM06976.1"/>
    </source>
</evidence>
<reference evidence="1" key="1">
    <citation type="journal article" date="2015" name="Nature">
        <title>Complex archaea that bridge the gap between prokaryotes and eukaryotes.</title>
        <authorList>
            <person name="Spang A."/>
            <person name="Saw J.H."/>
            <person name="Jorgensen S.L."/>
            <person name="Zaremba-Niedzwiedzka K."/>
            <person name="Martijn J."/>
            <person name="Lind A.E."/>
            <person name="van Eijk R."/>
            <person name="Schleper C."/>
            <person name="Guy L."/>
            <person name="Ettema T.J."/>
        </authorList>
    </citation>
    <scope>NUCLEOTIDE SEQUENCE</scope>
</reference>
<sequence>MMECERLDQFDLDWHKLLSLQVIQVWLCLTANLGKDSKPLRSEKAVQTKSFDIQLTPTLACGCQDNVLIANNSNSKGHTAPK</sequence>
<organism evidence="1">
    <name type="scientific">marine sediment metagenome</name>
    <dbReference type="NCBI Taxonomy" id="412755"/>
    <lineage>
        <taxon>unclassified sequences</taxon>
        <taxon>metagenomes</taxon>
        <taxon>ecological metagenomes</taxon>
    </lineage>
</organism>